<dbReference type="Proteomes" id="UP000481109">
    <property type="component" value="Unassembled WGS sequence"/>
</dbReference>
<gene>
    <name evidence="1" type="ORF">G6045_28990</name>
</gene>
<organism evidence="1 2">
    <name type="scientific">Streptomyces mesophilus</name>
    <dbReference type="NCBI Taxonomy" id="1775132"/>
    <lineage>
        <taxon>Bacteria</taxon>
        <taxon>Bacillati</taxon>
        <taxon>Actinomycetota</taxon>
        <taxon>Actinomycetes</taxon>
        <taxon>Kitasatosporales</taxon>
        <taxon>Streptomycetaceae</taxon>
        <taxon>Streptomyces</taxon>
    </lineage>
</organism>
<comment type="caution">
    <text evidence="1">The sequence shown here is derived from an EMBL/GenBank/DDBJ whole genome shotgun (WGS) entry which is preliminary data.</text>
</comment>
<dbReference type="AlphaFoldDB" id="A0A6G4XR28"/>
<dbReference type="EMBL" id="JAAKZW010000164">
    <property type="protein sequence ID" value="NGO79663.1"/>
    <property type="molecule type" value="Genomic_DNA"/>
</dbReference>
<name>A0A6G4XR28_9ACTN</name>
<proteinExistence type="predicted"/>
<accession>A0A6G4XR28</accession>
<reference evidence="1 2" key="1">
    <citation type="submission" date="2020-02" db="EMBL/GenBank/DDBJ databases">
        <title>Whole-genome analyses of novel actinobacteria.</title>
        <authorList>
            <person name="Sahin N."/>
            <person name="Tokatli A."/>
        </authorList>
    </citation>
    <scope>NUCLEOTIDE SEQUENCE [LARGE SCALE GENOMIC DNA]</scope>
    <source>
        <strain evidence="1 2">YC504</strain>
    </source>
</reference>
<protein>
    <submittedName>
        <fullName evidence="1">Uncharacterized protein</fullName>
    </submittedName>
</protein>
<evidence type="ECO:0000313" key="1">
    <source>
        <dbReference type="EMBL" id="NGO79663.1"/>
    </source>
</evidence>
<keyword evidence="2" id="KW-1185">Reference proteome</keyword>
<evidence type="ECO:0000313" key="2">
    <source>
        <dbReference type="Proteomes" id="UP000481109"/>
    </source>
</evidence>
<dbReference type="RefSeq" id="WP_165335102.1">
    <property type="nucleotide sequence ID" value="NZ_JAAKZW010000164.1"/>
</dbReference>
<sequence>MIVIPDARTAALYEQWRHVHAATERGVAEPLVLDCVRRLAAEPGGGTAHVWVAGLAEMTGYLAWRPEPATARAAVEALVAAADASAGRECGHATHPYEAELAELGENDGPSGWYLIGESPEVPRGEADLCPRNVAGVARVAADVIAPFSVPGIPVAVSEDHEQDVKDLLDFLNDYPYGDPAFTIECNAGVPHAGSTRGVLAGYVITQHVSAPYVYYRIGVRPVFDAMIEGLEKALEMLAYIGGVCPHAEGEHPDLEELYYETEAEIACHVRTPGGRAHLVENALDEGEGEMWVCPGFLRELAEDALGQLRPRYAELFGERDTGALDAEFVRPDGRLAIDALTRVILAEDDLADPGTSGDAGLWAARRHATAIDPHERLVLLHIALWCASVFDLPYGVGREVRALLRAVDQEPLDHDCPHGDGHPDSGLRDNWHRRETMKTHLDHLYAPGEFAAPDEAHPADAWACPKLLVAWAQGAIEEMDERYEEMDEEDGDDGSTLR</sequence>